<dbReference type="HOGENOM" id="CLU_013962_0_0_1"/>
<dbReference type="Pfam" id="PF04082">
    <property type="entry name" value="Fungal_trans"/>
    <property type="match status" value="1"/>
</dbReference>
<evidence type="ECO:0000256" key="6">
    <source>
        <dbReference type="ARBA" id="ARBA00023163"/>
    </source>
</evidence>
<feature type="domain" description="Xylanolytic transcriptional activator regulatory" evidence="8">
    <location>
        <begin position="169"/>
        <end position="241"/>
    </location>
</feature>
<dbReference type="GO" id="GO:0008270">
    <property type="term" value="F:zinc ion binding"/>
    <property type="evidence" value="ECO:0007669"/>
    <property type="project" value="InterPro"/>
</dbReference>
<sequence length="549" mass="61883">MREVQEELRAATSNAGVTTPQCDETFKSTVAGALMDLSSVPFSAVKRLVQNYVEVHRPQYPCVSASLVENIVDRIRSEVDDTNTFFSSGKPATSGLGHFEYFVLFITLAISAMTLTWADENQARSASEAFFGSAKKHLQALDDNDEIQALQISLLLVHYAQQCPERADNWTCISHAIRIVLDLGLHKGSPDALSLADQRQRRQLFWVAYGMERSLCSVLRLPLSFSEESISTPPPADFRPDHLFTSDDIEKESSANHIYLYRALETEAHRVLHLEHDLEIFRHVDVSDWISDISSRLARWYAKAQSYTQYNMLEFKHVQYNHLLLRLHRPTPRLRVRSDEDRRIVLDASAALIEDYLSQERRRRLFYPFHGAHILFEAAAISLEACWWLKGAAEPLRSVLEQMLCTAVPNCLDLLTKMGRRWNAAQVSAKRLRPILADVTAACGFANYENDGQSASAISDEVAIVQQLENLLFPDGPLIWDTLPSGEQDSWAAILGTGNTNFADGNDVFFDDLELFSWQPNWGLVFDDASTISNPGVNLEGRSLNGLQF</sequence>
<keyword evidence="10" id="KW-1185">Reference proteome</keyword>
<keyword evidence="4" id="KW-0805">Transcription regulation</keyword>
<dbReference type="SMART" id="SM00906">
    <property type="entry name" value="Fungal_trans"/>
    <property type="match status" value="1"/>
</dbReference>
<dbReference type="GO" id="GO:0006351">
    <property type="term" value="P:DNA-templated transcription"/>
    <property type="evidence" value="ECO:0007669"/>
    <property type="project" value="InterPro"/>
</dbReference>
<comment type="caution">
    <text evidence="9">The sequence shown here is derived from an EMBL/GenBank/DDBJ whole genome shotgun (WGS) entry which is preliminary data.</text>
</comment>
<dbReference type="GeneID" id="25277010"/>
<dbReference type="GO" id="GO:0045944">
    <property type="term" value="P:positive regulation of transcription by RNA polymerase II"/>
    <property type="evidence" value="ECO:0007669"/>
    <property type="project" value="TreeGrafter"/>
</dbReference>
<dbReference type="PANTHER" id="PTHR47782:SF1">
    <property type="entry name" value="PYRIMIDINE PATHWAY REGULATORY PROTEIN 1"/>
    <property type="match status" value="1"/>
</dbReference>
<dbReference type="GO" id="GO:0000981">
    <property type="term" value="F:DNA-binding transcription factor activity, RNA polymerase II-specific"/>
    <property type="evidence" value="ECO:0007669"/>
    <property type="project" value="TreeGrafter"/>
</dbReference>
<reference evidence="9 10" key="1">
    <citation type="submission" date="2013-03" db="EMBL/GenBank/DDBJ databases">
        <title>The Genome Sequence of Exophiala aquamarina CBS 119918.</title>
        <authorList>
            <consortium name="The Broad Institute Genomics Platform"/>
            <person name="Cuomo C."/>
            <person name="de Hoog S."/>
            <person name="Gorbushina A."/>
            <person name="Walker B."/>
            <person name="Young S.K."/>
            <person name="Zeng Q."/>
            <person name="Gargeya S."/>
            <person name="Fitzgerald M."/>
            <person name="Haas B."/>
            <person name="Abouelleil A."/>
            <person name="Allen A.W."/>
            <person name="Alvarado L."/>
            <person name="Arachchi H.M."/>
            <person name="Berlin A.M."/>
            <person name="Chapman S.B."/>
            <person name="Gainer-Dewar J."/>
            <person name="Goldberg J."/>
            <person name="Griggs A."/>
            <person name="Gujja S."/>
            <person name="Hansen M."/>
            <person name="Howarth C."/>
            <person name="Imamovic A."/>
            <person name="Ireland A."/>
            <person name="Larimer J."/>
            <person name="McCowan C."/>
            <person name="Murphy C."/>
            <person name="Pearson M."/>
            <person name="Poon T.W."/>
            <person name="Priest M."/>
            <person name="Roberts A."/>
            <person name="Saif S."/>
            <person name="Shea T."/>
            <person name="Sisk P."/>
            <person name="Sykes S."/>
            <person name="Wortman J."/>
            <person name="Nusbaum C."/>
            <person name="Birren B."/>
        </authorList>
    </citation>
    <scope>NUCLEOTIDE SEQUENCE [LARGE SCALE GENOMIC DNA]</scope>
    <source>
        <strain evidence="9 10">CBS 119918</strain>
    </source>
</reference>
<evidence type="ECO:0000256" key="3">
    <source>
        <dbReference type="ARBA" id="ARBA00022833"/>
    </source>
</evidence>
<dbReference type="GO" id="GO:0043565">
    <property type="term" value="F:sequence-specific DNA binding"/>
    <property type="evidence" value="ECO:0007669"/>
    <property type="project" value="TreeGrafter"/>
</dbReference>
<dbReference type="InterPro" id="IPR052202">
    <property type="entry name" value="Yeast_MetPath_Reg"/>
</dbReference>
<dbReference type="OrthoDB" id="25921at2759"/>
<dbReference type="EMBL" id="AMGV01000002">
    <property type="protein sequence ID" value="KEF60504.1"/>
    <property type="molecule type" value="Genomic_DNA"/>
</dbReference>
<proteinExistence type="predicted"/>
<keyword evidence="6" id="KW-0804">Transcription</keyword>
<evidence type="ECO:0000313" key="10">
    <source>
        <dbReference type="Proteomes" id="UP000027920"/>
    </source>
</evidence>
<dbReference type="RefSeq" id="XP_013263094.1">
    <property type="nucleotide sequence ID" value="XM_013407640.1"/>
</dbReference>
<dbReference type="STRING" id="1182545.A0A072PK68"/>
<dbReference type="PANTHER" id="PTHR47782">
    <property type="entry name" value="ZN(II)2CYS6 TRANSCRIPTION FACTOR (EUROFUNG)-RELATED"/>
    <property type="match status" value="1"/>
</dbReference>
<organism evidence="9 10">
    <name type="scientific">Exophiala aquamarina CBS 119918</name>
    <dbReference type="NCBI Taxonomy" id="1182545"/>
    <lineage>
        <taxon>Eukaryota</taxon>
        <taxon>Fungi</taxon>
        <taxon>Dikarya</taxon>
        <taxon>Ascomycota</taxon>
        <taxon>Pezizomycotina</taxon>
        <taxon>Eurotiomycetes</taxon>
        <taxon>Chaetothyriomycetidae</taxon>
        <taxon>Chaetothyriales</taxon>
        <taxon>Herpotrichiellaceae</taxon>
        <taxon>Exophiala</taxon>
    </lineage>
</organism>
<dbReference type="InterPro" id="IPR007219">
    <property type="entry name" value="XnlR_reg_dom"/>
</dbReference>
<evidence type="ECO:0000256" key="5">
    <source>
        <dbReference type="ARBA" id="ARBA00023125"/>
    </source>
</evidence>
<evidence type="ECO:0000256" key="7">
    <source>
        <dbReference type="ARBA" id="ARBA00023242"/>
    </source>
</evidence>
<evidence type="ECO:0000259" key="8">
    <source>
        <dbReference type="SMART" id="SM00906"/>
    </source>
</evidence>
<evidence type="ECO:0000256" key="1">
    <source>
        <dbReference type="ARBA" id="ARBA00004123"/>
    </source>
</evidence>
<dbReference type="AlphaFoldDB" id="A0A072PK68"/>
<dbReference type="CDD" id="cd12148">
    <property type="entry name" value="fungal_TF_MHR"/>
    <property type="match status" value="1"/>
</dbReference>
<keyword evidence="2" id="KW-0479">Metal-binding</keyword>
<evidence type="ECO:0000256" key="2">
    <source>
        <dbReference type="ARBA" id="ARBA00022723"/>
    </source>
</evidence>
<keyword evidence="3" id="KW-0862">Zinc</keyword>
<dbReference type="Proteomes" id="UP000027920">
    <property type="component" value="Unassembled WGS sequence"/>
</dbReference>
<dbReference type="VEuPathDB" id="FungiDB:A1O9_02065"/>
<protein>
    <recommendedName>
        <fullName evidence="8">Xylanolytic transcriptional activator regulatory domain-containing protein</fullName>
    </recommendedName>
</protein>
<comment type="subcellular location">
    <subcellularLocation>
        <location evidence="1">Nucleus</location>
    </subcellularLocation>
</comment>
<dbReference type="GO" id="GO:0005634">
    <property type="term" value="C:nucleus"/>
    <property type="evidence" value="ECO:0007669"/>
    <property type="project" value="UniProtKB-SubCell"/>
</dbReference>
<keyword evidence="5" id="KW-0238">DNA-binding</keyword>
<evidence type="ECO:0000256" key="4">
    <source>
        <dbReference type="ARBA" id="ARBA00023015"/>
    </source>
</evidence>
<gene>
    <name evidence="9" type="ORF">A1O9_02065</name>
</gene>
<name>A0A072PK68_9EURO</name>
<keyword evidence="7" id="KW-0539">Nucleus</keyword>
<evidence type="ECO:0000313" key="9">
    <source>
        <dbReference type="EMBL" id="KEF60504.1"/>
    </source>
</evidence>
<accession>A0A072PK68</accession>